<dbReference type="EMBL" id="BAEE01000014">
    <property type="protein sequence ID" value="GAB08659.1"/>
    <property type="molecule type" value="Genomic_DNA"/>
</dbReference>
<dbReference type="GO" id="GO:0003677">
    <property type="term" value="F:DNA binding"/>
    <property type="evidence" value="ECO:0007669"/>
    <property type="project" value="UniProtKB-KW"/>
</dbReference>
<organism evidence="5 6">
    <name type="scientific">Gordonia araii NBRC 100433</name>
    <dbReference type="NCBI Taxonomy" id="1073574"/>
    <lineage>
        <taxon>Bacteria</taxon>
        <taxon>Bacillati</taxon>
        <taxon>Actinomycetota</taxon>
        <taxon>Actinomycetes</taxon>
        <taxon>Mycobacteriales</taxon>
        <taxon>Gordoniaceae</taxon>
        <taxon>Gordonia</taxon>
    </lineage>
</organism>
<dbReference type="AlphaFoldDB" id="G7GYI4"/>
<evidence type="ECO:0000313" key="5">
    <source>
        <dbReference type="EMBL" id="GAB08659.1"/>
    </source>
</evidence>
<dbReference type="InterPro" id="IPR000524">
    <property type="entry name" value="Tscrpt_reg_HTH_GntR"/>
</dbReference>
<dbReference type="PROSITE" id="PS50949">
    <property type="entry name" value="HTH_GNTR"/>
    <property type="match status" value="1"/>
</dbReference>
<dbReference type="InterPro" id="IPR036388">
    <property type="entry name" value="WH-like_DNA-bd_sf"/>
</dbReference>
<evidence type="ECO:0000259" key="4">
    <source>
        <dbReference type="PROSITE" id="PS50949"/>
    </source>
</evidence>
<reference evidence="5 6" key="1">
    <citation type="submission" date="2011-11" db="EMBL/GenBank/DDBJ databases">
        <title>Whole genome shotgun sequence of Gordonia araii NBRC 100433.</title>
        <authorList>
            <person name="Yoshida Y."/>
            <person name="Hosoyama A."/>
            <person name="Tsuchikane K."/>
            <person name="Katsumata H."/>
            <person name="Yamazaki S."/>
            <person name="Fujita N."/>
        </authorList>
    </citation>
    <scope>NUCLEOTIDE SEQUENCE [LARGE SCALE GENOMIC DNA]</scope>
    <source>
        <strain evidence="5 6">NBRC 100433</strain>
    </source>
</reference>
<dbReference type="PRINTS" id="PR00035">
    <property type="entry name" value="HTHGNTR"/>
</dbReference>
<sequence>MDITPITRAAVSDEVFARLVDEILSGRLAPGDALPAERELAERFGVNRHAIREALKGVRQARLVHIAQGGKTRVLDWRENAGLEVLSTLASVGVVPPIRLLRDVTEMRRSVAADAARLCAERASDSQRAAIVELADDYPDGGYAADAAFWTAVIEGSGNLAYLLALNTLLAGMRGVGESVFGALGLDGELFDRRAHVELARRIADGDGDGAHRLTSELLGRVIVSLDALASEVSIEDATSGVPGN</sequence>
<proteinExistence type="predicted"/>
<dbReference type="CDD" id="cd07377">
    <property type="entry name" value="WHTH_GntR"/>
    <property type="match status" value="1"/>
</dbReference>
<evidence type="ECO:0000256" key="2">
    <source>
        <dbReference type="ARBA" id="ARBA00023125"/>
    </source>
</evidence>
<accession>G7GYI4</accession>
<feature type="domain" description="HTH gntR-type" evidence="4">
    <location>
        <begin position="9"/>
        <end position="77"/>
    </location>
</feature>
<gene>
    <name evidence="5" type="ORF">GOARA_014_00070</name>
</gene>
<keyword evidence="3" id="KW-0804">Transcription</keyword>
<dbReference type="OrthoDB" id="3172099at2"/>
<protein>
    <submittedName>
        <fullName evidence="5">Putative GntR family transcriptional regulator</fullName>
    </submittedName>
</protein>
<dbReference type="InterPro" id="IPR011711">
    <property type="entry name" value="GntR_C"/>
</dbReference>
<keyword evidence="1" id="KW-0805">Transcription regulation</keyword>
<dbReference type="GO" id="GO:0003700">
    <property type="term" value="F:DNA-binding transcription factor activity"/>
    <property type="evidence" value="ECO:0007669"/>
    <property type="project" value="InterPro"/>
</dbReference>
<dbReference type="SUPFAM" id="SSF48008">
    <property type="entry name" value="GntR ligand-binding domain-like"/>
    <property type="match status" value="1"/>
</dbReference>
<keyword evidence="2" id="KW-0238">DNA-binding</keyword>
<dbReference type="Pfam" id="PF00392">
    <property type="entry name" value="GntR"/>
    <property type="match status" value="1"/>
</dbReference>
<evidence type="ECO:0000313" key="6">
    <source>
        <dbReference type="Proteomes" id="UP000035088"/>
    </source>
</evidence>
<dbReference type="Pfam" id="PF07729">
    <property type="entry name" value="FCD"/>
    <property type="match status" value="1"/>
</dbReference>
<dbReference type="Proteomes" id="UP000035088">
    <property type="component" value="Unassembled WGS sequence"/>
</dbReference>
<dbReference type="RefSeq" id="WP_007320736.1">
    <property type="nucleotide sequence ID" value="NZ_BAEE01000014.1"/>
</dbReference>
<evidence type="ECO:0000256" key="3">
    <source>
        <dbReference type="ARBA" id="ARBA00023163"/>
    </source>
</evidence>
<dbReference type="Gene3D" id="1.10.10.10">
    <property type="entry name" value="Winged helix-like DNA-binding domain superfamily/Winged helix DNA-binding domain"/>
    <property type="match status" value="1"/>
</dbReference>
<comment type="caution">
    <text evidence="5">The sequence shown here is derived from an EMBL/GenBank/DDBJ whole genome shotgun (WGS) entry which is preliminary data.</text>
</comment>
<dbReference type="SMART" id="SM00345">
    <property type="entry name" value="HTH_GNTR"/>
    <property type="match status" value="1"/>
</dbReference>
<dbReference type="SUPFAM" id="SSF46785">
    <property type="entry name" value="Winged helix' DNA-binding domain"/>
    <property type="match status" value="1"/>
</dbReference>
<name>G7GYI4_9ACTN</name>
<dbReference type="PANTHER" id="PTHR43537">
    <property type="entry name" value="TRANSCRIPTIONAL REGULATOR, GNTR FAMILY"/>
    <property type="match status" value="1"/>
</dbReference>
<keyword evidence="6" id="KW-1185">Reference proteome</keyword>
<dbReference type="PANTHER" id="PTHR43537:SF5">
    <property type="entry name" value="UXU OPERON TRANSCRIPTIONAL REGULATOR"/>
    <property type="match status" value="1"/>
</dbReference>
<dbReference type="InterPro" id="IPR036390">
    <property type="entry name" value="WH_DNA-bd_sf"/>
</dbReference>
<dbReference type="Gene3D" id="1.20.120.530">
    <property type="entry name" value="GntR ligand-binding domain-like"/>
    <property type="match status" value="1"/>
</dbReference>
<dbReference type="STRING" id="1073574.GOARA_014_00070"/>
<dbReference type="InterPro" id="IPR008920">
    <property type="entry name" value="TF_FadR/GntR_C"/>
</dbReference>
<dbReference type="SMART" id="SM00895">
    <property type="entry name" value="FCD"/>
    <property type="match status" value="1"/>
</dbReference>
<evidence type="ECO:0000256" key="1">
    <source>
        <dbReference type="ARBA" id="ARBA00023015"/>
    </source>
</evidence>